<evidence type="ECO:0000313" key="2">
    <source>
        <dbReference type="Ensembl" id="ENSACDP00005015727.1"/>
    </source>
</evidence>
<protein>
    <recommendedName>
        <fullName evidence="4">Secreted protein</fullName>
    </recommendedName>
</protein>
<feature type="signal peptide" evidence="1">
    <location>
        <begin position="1"/>
        <end position="26"/>
    </location>
</feature>
<proteinExistence type="predicted"/>
<evidence type="ECO:0000256" key="1">
    <source>
        <dbReference type="SAM" id="SignalP"/>
    </source>
</evidence>
<feature type="chain" id="PRO_5046174827" description="Secreted protein" evidence="1">
    <location>
        <begin position="27"/>
        <end position="61"/>
    </location>
</feature>
<sequence length="61" mass="6957">MLPQVLPIFSNGLCCMLLCKISSVATTSCKQSVCVCVPVCLRTVRMRLCRKFWEKPCCWEL</sequence>
<evidence type="ECO:0008006" key="4">
    <source>
        <dbReference type="Google" id="ProtNLM"/>
    </source>
</evidence>
<dbReference type="Proteomes" id="UP000694521">
    <property type="component" value="Unplaced"/>
</dbReference>
<dbReference type="AlphaFoldDB" id="A0A8B9E5Z0"/>
<organism evidence="2 3">
    <name type="scientific">Anser cygnoides</name>
    <name type="common">Swan goose</name>
    <dbReference type="NCBI Taxonomy" id="8845"/>
    <lineage>
        <taxon>Eukaryota</taxon>
        <taxon>Metazoa</taxon>
        <taxon>Chordata</taxon>
        <taxon>Craniata</taxon>
        <taxon>Vertebrata</taxon>
        <taxon>Euteleostomi</taxon>
        <taxon>Archelosauria</taxon>
        <taxon>Archosauria</taxon>
        <taxon>Dinosauria</taxon>
        <taxon>Saurischia</taxon>
        <taxon>Theropoda</taxon>
        <taxon>Coelurosauria</taxon>
        <taxon>Aves</taxon>
        <taxon>Neognathae</taxon>
        <taxon>Galloanserae</taxon>
        <taxon>Anseriformes</taxon>
        <taxon>Anatidae</taxon>
        <taxon>Anserinae</taxon>
        <taxon>Anser</taxon>
    </lineage>
</organism>
<dbReference type="Ensembl" id="ENSACDT00005018931.1">
    <property type="protein sequence ID" value="ENSACDP00005015727.1"/>
    <property type="gene ID" value="ENSACDG00005011515.1"/>
</dbReference>
<reference evidence="2" key="1">
    <citation type="submission" date="2025-08" db="UniProtKB">
        <authorList>
            <consortium name="Ensembl"/>
        </authorList>
    </citation>
    <scope>IDENTIFICATION</scope>
</reference>
<evidence type="ECO:0000313" key="3">
    <source>
        <dbReference type="Proteomes" id="UP000694521"/>
    </source>
</evidence>
<keyword evidence="3" id="KW-1185">Reference proteome</keyword>
<accession>A0A8B9E5Z0</accession>
<reference evidence="2" key="2">
    <citation type="submission" date="2025-09" db="UniProtKB">
        <authorList>
            <consortium name="Ensembl"/>
        </authorList>
    </citation>
    <scope>IDENTIFICATION</scope>
</reference>
<keyword evidence="1" id="KW-0732">Signal</keyword>
<name>A0A8B9E5Z0_ANSCY</name>